<dbReference type="EMBL" id="LT991978">
    <property type="protein sequence ID" value="SPK77487.1"/>
    <property type="molecule type" value="Genomic_DNA"/>
</dbReference>
<geneLocation type="plasmid" evidence="1">
    <name>III</name>
</geneLocation>
<sequence length="122" mass="13902">MQQPIDVQSFGRNRFDELFAEWQKAASGEGLSMGYDQWMDLRFAQHPPSAVTLRQGAVVFELVHRNSYAVRGDTYRIFRVQLSSGTLPFVSFHHPGMGVDFPWVVFPGVFTQAELLTLIRLP</sequence>
<dbReference type="AlphaFoldDB" id="A0A375ISD8"/>
<accession>A0A375ISD8</accession>
<gene>
    <name evidence="1" type="ORF">CT19425_P30336</name>
</gene>
<keyword evidence="1" id="KW-0614">Plasmid</keyword>
<protein>
    <submittedName>
        <fullName evidence="1">Uncharacterized protein</fullName>
    </submittedName>
</protein>
<proteinExistence type="predicted"/>
<evidence type="ECO:0000313" key="1">
    <source>
        <dbReference type="EMBL" id="SPK77487.1"/>
    </source>
</evidence>
<organism evidence="1 2">
    <name type="scientific">Cupriavidus taiwanensis</name>
    <dbReference type="NCBI Taxonomy" id="164546"/>
    <lineage>
        <taxon>Bacteria</taxon>
        <taxon>Pseudomonadati</taxon>
        <taxon>Pseudomonadota</taxon>
        <taxon>Betaproteobacteria</taxon>
        <taxon>Burkholderiales</taxon>
        <taxon>Burkholderiaceae</taxon>
        <taxon>Cupriavidus</taxon>
    </lineage>
</organism>
<evidence type="ECO:0000313" key="2">
    <source>
        <dbReference type="Proteomes" id="UP000255505"/>
    </source>
</evidence>
<dbReference type="Proteomes" id="UP000255505">
    <property type="component" value="Plasmid III"/>
</dbReference>
<reference evidence="1 2" key="1">
    <citation type="submission" date="2018-01" db="EMBL/GenBank/DDBJ databases">
        <authorList>
            <person name="Gaut B.S."/>
            <person name="Morton B.R."/>
            <person name="Clegg M.T."/>
            <person name="Duvall M.R."/>
        </authorList>
    </citation>
    <scope>NUCLEOTIDE SEQUENCE [LARGE SCALE GENOMIC DNA]</scope>
    <source>
        <strain evidence="1">Cupriavidus taiwanensis LMG 19425</strain>
        <plasmid evidence="2">Plasmid iii</plasmid>
    </source>
</reference>
<name>A0A375ISD8_9BURK</name>